<accession>A0A6I1I9C0</accession>
<dbReference type="PANTHER" id="PTHR28255:SF1">
    <property type="entry name" value="UPF0303 PROTEIN YBR137W"/>
    <property type="match status" value="1"/>
</dbReference>
<evidence type="ECO:0000313" key="2">
    <source>
        <dbReference type="EMBL" id="KAB8066329.1"/>
    </source>
</evidence>
<dbReference type="SUPFAM" id="SSF143744">
    <property type="entry name" value="GlcG-like"/>
    <property type="match status" value="1"/>
</dbReference>
<organism evidence="2 3">
    <name type="scientific">Janthinobacterium violaceinigrum</name>
    <dbReference type="NCBI Taxonomy" id="2654252"/>
    <lineage>
        <taxon>Bacteria</taxon>
        <taxon>Pseudomonadati</taxon>
        <taxon>Pseudomonadota</taxon>
        <taxon>Betaproteobacteria</taxon>
        <taxon>Burkholderiales</taxon>
        <taxon>Oxalobacteraceae</taxon>
        <taxon>Janthinobacterium</taxon>
    </lineage>
</organism>
<dbReference type="Proteomes" id="UP000468717">
    <property type="component" value="Unassembled WGS sequence"/>
</dbReference>
<dbReference type="PANTHER" id="PTHR28255">
    <property type="match status" value="1"/>
</dbReference>
<dbReference type="InterPro" id="IPR010371">
    <property type="entry name" value="YBR137W-like"/>
</dbReference>
<protein>
    <recommendedName>
        <fullName evidence="1">UPF0303 protein GCN75_03825</fullName>
    </recommendedName>
</protein>
<name>A0A6I1I9C0_9BURK</name>
<reference evidence="2 3" key="1">
    <citation type="submission" date="2019-10" db="EMBL/GenBank/DDBJ databases">
        <title>Three novel species isolated from a subtropical stream in China.</title>
        <authorList>
            <person name="Lu H."/>
        </authorList>
    </citation>
    <scope>NUCLEOTIDE SEQUENCE [LARGE SCALE GENOMIC DNA]</scope>
    <source>
        <strain evidence="2 3">FT13W</strain>
    </source>
</reference>
<gene>
    <name evidence="2" type="ORF">GCN75_03825</name>
</gene>
<evidence type="ECO:0000256" key="1">
    <source>
        <dbReference type="HAMAP-Rule" id="MF_00761"/>
    </source>
</evidence>
<dbReference type="PIRSF" id="PIRSF008757">
    <property type="entry name" value="UCP008757"/>
    <property type="match status" value="1"/>
</dbReference>
<dbReference type="RefSeq" id="WP_152281426.1">
    <property type="nucleotide sequence ID" value="NZ_WFLI01000003.1"/>
</dbReference>
<dbReference type="Gene3D" id="3.30.450.150">
    <property type="entry name" value="Haem-degrading domain"/>
    <property type="match status" value="1"/>
</dbReference>
<dbReference type="EMBL" id="WFLI01000003">
    <property type="protein sequence ID" value="KAB8066329.1"/>
    <property type="molecule type" value="Genomic_DNA"/>
</dbReference>
<comment type="similarity">
    <text evidence="1">Belongs to the UPF0303 family.</text>
</comment>
<dbReference type="HAMAP" id="MF_00761">
    <property type="entry name" value="UPF0303"/>
    <property type="match status" value="1"/>
</dbReference>
<comment type="caution">
    <text evidence="2">The sequence shown here is derived from an EMBL/GenBank/DDBJ whole genome shotgun (WGS) entry which is preliminary data.</text>
</comment>
<evidence type="ECO:0000313" key="3">
    <source>
        <dbReference type="Proteomes" id="UP000468717"/>
    </source>
</evidence>
<dbReference type="AlphaFoldDB" id="A0A6I1I9C0"/>
<dbReference type="NCBIfam" id="NF002696">
    <property type="entry name" value="PRK02487.1-5"/>
    <property type="match status" value="1"/>
</dbReference>
<sequence>MDHYADLLQTLAQQEESLQFERFDNDAALAVGLWIVEEVRKRGKAVTVNITRNGHVLFHHAMTGATADQADWIRRKNNTVQRFCRSSYYMGISYKSRGSTFEDVKYLDDIEYAGHGGAFPLLIRGVGLVGTVTVSGLAQADDHALVVAALQAQLDTQLDK</sequence>
<dbReference type="Pfam" id="PF03928">
    <property type="entry name" value="HbpS-like"/>
    <property type="match status" value="1"/>
</dbReference>
<proteinExistence type="inferred from homology"/>
<keyword evidence="3" id="KW-1185">Reference proteome</keyword>
<dbReference type="InterPro" id="IPR005624">
    <property type="entry name" value="PduO/GlcC-like"/>
</dbReference>
<dbReference type="InterPro" id="IPR038084">
    <property type="entry name" value="PduO/GlcC-like_sf"/>
</dbReference>